<evidence type="ECO:0000313" key="2">
    <source>
        <dbReference type="Proteomes" id="UP000075515"/>
    </source>
</evidence>
<dbReference type="AlphaFoldDB" id="A0A150S8S3"/>
<dbReference type="EMBL" id="JEMC01002305">
    <property type="protein sequence ID" value="KYF88849.1"/>
    <property type="molecule type" value="Genomic_DNA"/>
</dbReference>
<accession>A0A150S8S3</accession>
<evidence type="ECO:0000313" key="1">
    <source>
        <dbReference type="EMBL" id="KYF88849.1"/>
    </source>
</evidence>
<protein>
    <submittedName>
        <fullName evidence="1">Uncharacterized protein</fullName>
    </submittedName>
</protein>
<proteinExistence type="predicted"/>
<gene>
    <name evidence="1" type="ORF">BE18_22025</name>
</gene>
<name>A0A150S8S3_SORCE</name>
<dbReference type="Proteomes" id="UP000075515">
    <property type="component" value="Unassembled WGS sequence"/>
</dbReference>
<reference evidence="1 2" key="1">
    <citation type="submission" date="2014-02" db="EMBL/GenBank/DDBJ databases">
        <title>The small core and large imbalanced accessory genome model reveals a collaborative survival strategy of Sorangium cellulosum strains in nature.</title>
        <authorList>
            <person name="Han K."/>
            <person name="Peng R."/>
            <person name="Blom J."/>
            <person name="Li Y.-Z."/>
        </authorList>
    </citation>
    <scope>NUCLEOTIDE SEQUENCE [LARGE SCALE GENOMIC DNA]</scope>
    <source>
        <strain evidence="1 2">So0149</strain>
    </source>
</reference>
<comment type="caution">
    <text evidence="1">The sequence shown here is derived from an EMBL/GenBank/DDBJ whole genome shotgun (WGS) entry which is preliminary data.</text>
</comment>
<organism evidence="1 2">
    <name type="scientific">Sorangium cellulosum</name>
    <name type="common">Polyangium cellulosum</name>
    <dbReference type="NCBI Taxonomy" id="56"/>
    <lineage>
        <taxon>Bacteria</taxon>
        <taxon>Pseudomonadati</taxon>
        <taxon>Myxococcota</taxon>
        <taxon>Polyangia</taxon>
        <taxon>Polyangiales</taxon>
        <taxon>Polyangiaceae</taxon>
        <taxon>Sorangium</taxon>
    </lineage>
</organism>
<sequence>MNAALTSALLIAACRGGRASTTGGGTGGTAAGQDPCAYKAGPELLSFPTALDSLGEMPPDVCPPSPELRCASVCPGGACDEVALDRLHDIFAWRLFVATNWPHTATGPQSSGSTGSCKDLVGAATQPAPQLSGAGVPLWCTWHDVSEAFERDAPHDGEECQDVNVKQVMSSGWTDPLPPRNNPVWDQNGNPVKVEARINERSYQQFVDNFRVNDIAGQLVSQCSASECSDPGSAPCFGLSEQNSTWGRYPNCASEYPGGANVPLVHLKLAWKKLGPSDDPGRFIVHEDGEHGLVAMHIVAKTLMTKASWFWATFEHVDNLEPSEPWRTPLFRDPSCQDCVPNKCPQPAPGQPRRTQIERLTPIPEGVAALNDEVRALFAQRGHVLQHYQLIGAQRRDSGEYVACSLDGKPTHVPPDGLRPARLANAVLEWDRQDISCFECHARAKGVVFKSPATDCKDCDDVTCPKAKEGDVRFAEGCADFFWQAARAAWNPIVNTEQ</sequence>